<dbReference type="PANTHER" id="PTHR24020:SF87">
    <property type="entry name" value="COLLAGEN ALPHA-1(VI) CHAIN-LIKE"/>
    <property type="match status" value="1"/>
</dbReference>
<organism evidence="3 4">
    <name type="scientific">Candidula unifasciata</name>
    <dbReference type="NCBI Taxonomy" id="100452"/>
    <lineage>
        <taxon>Eukaryota</taxon>
        <taxon>Metazoa</taxon>
        <taxon>Spiralia</taxon>
        <taxon>Lophotrochozoa</taxon>
        <taxon>Mollusca</taxon>
        <taxon>Gastropoda</taxon>
        <taxon>Heterobranchia</taxon>
        <taxon>Euthyneura</taxon>
        <taxon>Panpulmonata</taxon>
        <taxon>Eupulmonata</taxon>
        <taxon>Stylommatophora</taxon>
        <taxon>Helicina</taxon>
        <taxon>Helicoidea</taxon>
        <taxon>Geomitridae</taxon>
        <taxon>Candidula</taxon>
    </lineage>
</organism>
<feature type="signal peptide" evidence="1">
    <location>
        <begin position="1"/>
        <end position="22"/>
    </location>
</feature>
<dbReference type="Gene3D" id="3.40.50.410">
    <property type="entry name" value="von Willebrand factor, type A domain"/>
    <property type="match status" value="1"/>
</dbReference>
<sequence>MYKLLLAAAVLQVLLAVTECAAHKLTKRRTVTDTGSYVEICIQAPIDLGIVLDASSSISRKDFSTAITFLQEFLDHFDIGTGNEGVRVSIITYGKGIYPQDGFNLTTYNTKEDVIEAVGRIPHRAGLYTDTGKAINYMHKVQLAEDVVRPWAEKISVVITDGNSQEWRLTEKAAKEAREDGIVIFAVGVGPGVRDEELLRIAGDASRVTKVDRYDQLDSIKETLAKKTCIVKPKPTTTPPPKIQKCGELNPSDIYFAFSPLNLGVEATAWTTSFIGHIISDGELDVGFRYGVVSGSCPDDEGFDLDTYSTVEEYRLRLSQYDRNPLPQLIERLLGDSYSVERGGRVEARKVAVIVAGGDGKEAEDLSRYVEQLVANGVQ</sequence>
<dbReference type="InterPro" id="IPR002035">
    <property type="entry name" value="VWF_A"/>
</dbReference>
<dbReference type="Proteomes" id="UP000678393">
    <property type="component" value="Unassembled WGS sequence"/>
</dbReference>
<evidence type="ECO:0000313" key="4">
    <source>
        <dbReference type="Proteomes" id="UP000678393"/>
    </source>
</evidence>
<proteinExistence type="predicted"/>
<feature type="domain" description="VWFA" evidence="2">
    <location>
        <begin position="47"/>
        <end position="224"/>
    </location>
</feature>
<dbReference type="SUPFAM" id="SSF53300">
    <property type="entry name" value="vWA-like"/>
    <property type="match status" value="1"/>
</dbReference>
<dbReference type="InterPro" id="IPR036465">
    <property type="entry name" value="vWFA_dom_sf"/>
</dbReference>
<comment type="caution">
    <text evidence="3">The sequence shown here is derived from an EMBL/GenBank/DDBJ whole genome shotgun (WGS) entry which is preliminary data.</text>
</comment>
<dbReference type="CDD" id="cd01450">
    <property type="entry name" value="vWFA_subfamily_ECM"/>
    <property type="match status" value="1"/>
</dbReference>
<feature type="non-terminal residue" evidence="3">
    <location>
        <position position="1"/>
    </location>
</feature>
<evidence type="ECO:0000256" key="1">
    <source>
        <dbReference type="SAM" id="SignalP"/>
    </source>
</evidence>
<protein>
    <recommendedName>
        <fullName evidence="2">VWFA domain-containing protein</fullName>
    </recommendedName>
</protein>
<keyword evidence="4" id="KW-1185">Reference proteome</keyword>
<dbReference type="PROSITE" id="PS50234">
    <property type="entry name" value="VWFA"/>
    <property type="match status" value="1"/>
</dbReference>
<evidence type="ECO:0000313" key="3">
    <source>
        <dbReference type="EMBL" id="CAG5135379.1"/>
    </source>
</evidence>
<dbReference type="PANTHER" id="PTHR24020">
    <property type="entry name" value="COLLAGEN ALPHA"/>
    <property type="match status" value="1"/>
</dbReference>
<feature type="chain" id="PRO_5035879252" description="VWFA domain-containing protein" evidence="1">
    <location>
        <begin position="23"/>
        <end position="379"/>
    </location>
</feature>
<dbReference type="OrthoDB" id="6085948at2759"/>
<dbReference type="SMART" id="SM00327">
    <property type="entry name" value="VWA"/>
    <property type="match status" value="1"/>
</dbReference>
<keyword evidence="1" id="KW-0732">Signal</keyword>
<gene>
    <name evidence="3" type="ORF">CUNI_LOCUS20937</name>
</gene>
<dbReference type="InterPro" id="IPR050525">
    <property type="entry name" value="ECM_Assembly_Org"/>
</dbReference>
<reference evidence="3" key="1">
    <citation type="submission" date="2021-04" db="EMBL/GenBank/DDBJ databases">
        <authorList>
            <consortium name="Molecular Ecology Group"/>
        </authorList>
    </citation>
    <scope>NUCLEOTIDE SEQUENCE</scope>
</reference>
<name>A0A8S4A0Y0_9EUPU</name>
<evidence type="ECO:0000259" key="2">
    <source>
        <dbReference type="PROSITE" id="PS50234"/>
    </source>
</evidence>
<dbReference type="AlphaFoldDB" id="A0A8S4A0Y0"/>
<dbReference type="Pfam" id="PF00092">
    <property type="entry name" value="VWA"/>
    <property type="match status" value="1"/>
</dbReference>
<accession>A0A8S4A0Y0</accession>
<dbReference type="EMBL" id="CAJHNH020008223">
    <property type="protein sequence ID" value="CAG5135379.1"/>
    <property type="molecule type" value="Genomic_DNA"/>
</dbReference>